<dbReference type="InterPro" id="IPR047960">
    <property type="entry name" value="Transpos_IS1380"/>
</dbReference>
<dbReference type="Proteomes" id="UP000739538">
    <property type="component" value="Unassembled WGS sequence"/>
</dbReference>
<organism evidence="2 3">
    <name type="scientific">Eiseniibacteriota bacterium</name>
    <dbReference type="NCBI Taxonomy" id="2212470"/>
    <lineage>
        <taxon>Bacteria</taxon>
        <taxon>Candidatus Eiseniibacteriota</taxon>
    </lineage>
</organism>
<comment type="caution">
    <text evidence="2">The sequence shown here is derived from an EMBL/GenBank/DDBJ whole genome shotgun (WGS) entry which is preliminary data.</text>
</comment>
<gene>
    <name evidence="2" type="ORF">KDA27_15190</name>
</gene>
<dbReference type="InterPro" id="IPR025668">
    <property type="entry name" value="Tnp_DDE_dom"/>
</dbReference>
<protein>
    <submittedName>
        <fullName evidence="2">IS1380 family transposase</fullName>
    </submittedName>
</protein>
<feature type="domain" description="Transposase DDE" evidence="1">
    <location>
        <begin position="9"/>
        <end position="435"/>
    </location>
</feature>
<dbReference type="Pfam" id="PF13701">
    <property type="entry name" value="DDE_Tnp_1_4"/>
    <property type="match status" value="1"/>
</dbReference>
<name>A0A956SGA4_UNCEI</name>
<dbReference type="EMBL" id="JAGQHS010000084">
    <property type="protein sequence ID" value="MCA9757148.1"/>
    <property type="molecule type" value="Genomic_DNA"/>
</dbReference>
<sequence>MTTAFDLPHSSSDGGGILLRAADQQLGLIREFSQCLVERREPGKVAHGLEELVMQRVFGMACGYADANDAARLKEDPVHRLLVGIDPRTGNTLASQPTLSRFENGVNSRELYWLGWTLGEVVIDRHRKRVRKSCRRVTVDLDVTDDPAHGNQQFTMFNGFYDANCYLPLLGFLRFDDEPDQFLFTSVLRPGNAPTQRGVLGVLGRVLPLLRDAFPKARILVRLDGGFACSELFDHLDAEPRVDYIVGMAKNERLLRISASAMKKVKSKARDSQESERIYGEGRYQARKWSQERRILYKAEIVHFEGRPPKENPRFVVTNMKQSPRFLYEKVYCYRGEIENRIKELHYGVDIGRTSCHRFLANQFRVFLTAAAYVLLQEIRLAARGTSLERAQASTIRERLLKVGAIVTGSVRRVLFRLPDTFPFRSEWLRVATTLGASTG</sequence>
<evidence type="ECO:0000313" key="3">
    <source>
        <dbReference type="Proteomes" id="UP000739538"/>
    </source>
</evidence>
<reference evidence="2" key="1">
    <citation type="submission" date="2020-04" db="EMBL/GenBank/DDBJ databases">
        <authorList>
            <person name="Zhang T."/>
        </authorList>
    </citation>
    <scope>NUCLEOTIDE SEQUENCE</scope>
    <source>
        <strain evidence="2">HKST-UBA02</strain>
    </source>
</reference>
<accession>A0A956SGA4</accession>
<proteinExistence type="predicted"/>
<reference evidence="2" key="2">
    <citation type="journal article" date="2021" name="Microbiome">
        <title>Successional dynamics and alternative stable states in a saline activated sludge microbial community over 9 years.</title>
        <authorList>
            <person name="Wang Y."/>
            <person name="Ye J."/>
            <person name="Ju F."/>
            <person name="Liu L."/>
            <person name="Boyd J.A."/>
            <person name="Deng Y."/>
            <person name="Parks D.H."/>
            <person name="Jiang X."/>
            <person name="Yin X."/>
            <person name="Woodcroft B.J."/>
            <person name="Tyson G.W."/>
            <person name="Hugenholtz P."/>
            <person name="Polz M.F."/>
            <person name="Zhang T."/>
        </authorList>
    </citation>
    <scope>NUCLEOTIDE SEQUENCE</scope>
    <source>
        <strain evidence="2">HKST-UBA02</strain>
    </source>
</reference>
<dbReference type="NCBIfam" id="NF033539">
    <property type="entry name" value="transpos_IS1380"/>
    <property type="match status" value="1"/>
</dbReference>
<dbReference type="AlphaFoldDB" id="A0A956SGA4"/>
<evidence type="ECO:0000313" key="2">
    <source>
        <dbReference type="EMBL" id="MCA9757148.1"/>
    </source>
</evidence>
<evidence type="ECO:0000259" key="1">
    <source>
        <dbReference type="Pfam" id="PF13701"/>
    </source>
</evidence>